<dbReference type="GO" id="GO:0016706">
    <property type="term" value="F:2-oxoglutarate-dependent dioxygenase activity"/>
    <property type="evidence" value="ECO:0007669"/>
    <property type="project" value="UniProtKB-ARBA"/>
</dbReference>
<evidence type="ECO:0000259" key="2">
    <source>
        <dbReference type="Pfam" id="PF02668"/>
    </source>
</evidence>
<comment type="caution">
    <text evidence="3">The sequence shown here is derived from an EMBL/GenBank/DDBJ whole genome shotgun (WGS) entry which is preliminary data.</text>
</comment>
<dbReference type="EMBL" id="JACIDY010000008">
    <property type="protein sequence ID" value="MBB3941335.1"/>
    <property type="molecule type" value="Genomic_DNA"/>
</dbReference>
<name>A0A7W6C698_9SPHN</name>
<dbReference type="Proteomes" id="UP000561459">
    <property type="component" value="Unassembled WGS sequence"/>
</dbReference>
<dbReference type="Gene3D" id="3.60.130.10">
    <property type="entry name" value="Clavaminate synthase-like"/>
    <property type="match status" value="1"/>
</dbReference>
<feature type="domain" description="TauD/TfdA-like" evidence="2">
    <location>
        <begin position="167"/>
        <end position="258"/>
    </location>
</feature>
<reference evidence="3 4" key="1">
    <citation type="submission" date="2020-08" db="EMBL/GenBank/DDBJ databases">
        <title>Genomic Encyclopedia of Type Strains, Phase IV (KMG-IV): sequencing the most valuable type-strain genomes for metagenomic binning, comparative biology and taxonomic classification.</title>
        <authorList>
            <person name="Goeker M."/>
        </authorList>
    </citation>
    <scope>NUCLEOTIDE SEQUENCE [LARGE SCALE GENOMIC DNA]</scope>
    <source>
        <strain evidence="3 4">DSM 27568</strain>
    </source>
</reference>
<organism evidence="3 4">
    <name type="scientific">Novosphingobium fluoreni</name>
    <dbReference type="NCBI Taxonomy" id="1391222"/>
    <lineage>
        <taxon>Bacteria</taxon>
        <taxon>Pseudomonadati</taxon>
        <taxon>Pseudomonadota</taxon>
        <taxon>Alphaproteobacteria</taxon>
        <taxon>Sphingomonadales</taxon>
        <taxon>Sphingomonadaceae</taxon>
        <taxon>Novosphingobium</taxon>
    </lineage>
</organism>
<keyword evidence="1" id="KW-0560">Oxidoreductase</keyword>
<evidence type="ECO:0000313" key="3">
    <source>
        <dbReference type="EMBL" id="MBB3941335.1"/>
    </source>
</evidence>
<dbReference type="InterPro" id="IPR042098">
    <property type="entry name" value="TauD-like_sf"/>
</dbReference>
<dbReference type="InterPro" id="IPR003819">
    <property type="entry name" value="TauD/TfdA-like"/>
</dbReference>
<evidence type="ECO:0000313" key="4">
    <source>
        <dbReference type="Proteomes" id="UP000561459"/>
    </source>
</evidence>
<dbReference type="AlphaFoldDB" id="A0A7W6C698"/>
<dbReference type="Pfam" id="PF02668">
    <property type="entry name" value="TauD"/>
    <property type="match status" value="1"/>
</dbReference>
<proteinExistence type="predicted"/>
<accession>A0A7W6C698</accession>
<gene>
    <name evidence="3" type="ORF">GGR39_003011</name>
</gene>
<dbReference type="RefSeq" id="WP_246388770.1">
    <property type="nucleotide sequence ID" value="NZ_JACIDY010000008.1"/>
</dbReference>
<dbReference type="SUPFAM" id="SSF51197">
    <property type="entry name" value="Clavaminate synthase-like"/>
    <property type="match status" value="1"/>
</dbReference>
<keyword evidence="4" id="KW-1185">Reference proteome</keyword>
<sequence length="262" mass="29053">MLLRLAGFMTMRLFWRCPRIRSDRDQTFIEDSVKDQLSASNFSALLSALPASLRDTGWFTTKVEGVDQQIVNAAEQICIKLGTAVHGRGGVELETIAPLPRELAHPRSLSSVHGLGTFPLHIELSHRIRPCRYVVLACLNPGIPSVATALLDRHQLAFSADEKAMLRNAVVLVRSGRRSFYSSILPADEAWMRFDTGCMEAFDARGRAAIEMVEELLTRSSPTLHHWIAGGILVIDNWRVLHGRTSAEGAVGRRLSRMLVDG</sequence>
<protein>
    <recommendedName>
        <fullName evidence="2">TauD/TfdA-like domain-containing protein</fullName>
    </recommendedName>
</protein>
<evidence type="ECO:0000256" key="1">
    <source>
        <dbReference type="ARBA" id="ARBA00023002"/>
    </source>
</evidence>